<gene>
    <name evidence="1" type="ORF">P7K49_024553</name>
</gene>
<comment type="caution">
    <text evidence="1">The sequence shown here is derived from an EMBL/GenBank/DDBJ whole genome shotgun (WGS) entry which is preliminary data.</text>
</comment>
<proteinExistence type="predicted"/>
<reference evidence="1 2" key="1">
    <citation type="submission" date="2023-05" db="EMBL/GenBank/DDBJ databases">
        <title>B98-5 Cell Line De Novo Hybrid Assembly: An Optical Mapping Approach.</title>
        <authorList>
            <person name="Kananen K."/>
            <person name="Auerbach J.A."/>
            <person name="Kautto E."/>
            <person name="Blachly J.S."/>
        </authorList>
    </citation>
    <scope>NUCLEOTIDE SEQUENCE [LARGE SCALE GENOMIC DNA]</scope>
    <source>
        <strain evidence="1">B95-8</strain>
        <tissue evidence="1">Cell line</tissue>
    </source>
</reference>
<name>A0ABQ9UPW6_SAGOE</name>
<feature type="non-terminal residue" evidence="1">
    <location>
        <position position="1"/>
    </location>
</feature>
<dbReference type="Proteomes" id="UP001266305">
    <property type="component" value="Unassembled WGS sequence"/>
</dbReference>
<protein>
    <submittedName>
        <fullName evidence="1">Uncharacterized protein</fullName>
    </submittedName>
</protein>
<evidence type="ECO:0000313" key="2">
    <source>
        <dbReference type="Proteomes" id="UP001266305"/>
    </source>
</evidence>
<dbReference type="EMBL" id="JASSZA010000011">
    <property type="protein sequence ID" value="KAK2099102.1"/>
    <property type="molecule type" value="Genomic_DNA"/>
</dbReference>
<evidence type="ECO:0000313" key="1">
    <source>
        <dbReference type="EMBL" id="KAK2099102.1"/>
    </source>
</evidence>
<keyword evidence="2" id="KW-1185">Reference proteome</keyword>
<accession>A0ABQ9UPW6</accession>
<organism evidence="1 2">
    <name type="scientific">Saguinus oedipus</name>
    <name type="common">Cotton-top tamarin</name>
    <name type="synonym">Oedipomidas oedipus</name>
    <dbReference type="NCBI Taxonomy" id="9490"/>
    <lineage>
        <taxon>Eukaryota</taxon>
        <taxon>Metazoa</taxon>
        <taxon>Chordata</taxon>
        <taxon>Craniata</taxon>
        <taxon>Vertebrata</taxon>
        <taxon>Euteleostomi</taxon>
        <taxon>Mammalia</taxon>
        <taxon>Eutheria</taxon>
        <taxon>Euarchontoglires</taxon>
        <taxon>Primates</taxon>
        <taxon>Haplorrhini</taxon>
        <taxon>Platyrrhini</taxon>
        <taxon>Cebidae</taxon>
        <taxon>Callitrichinae</taxon>
        <taxon>Saguinus</taxon>
    </lineage>
</organism>
<sequence length="74" mass="7875">GEGIRQGDASITDTVPLLSDRLHASPDADLVQQRKHSPMAFSRGLDCSSILGLFYGQLFLGVPVEGESSPKAHP</sequence>